<dbReference type="EMBL" id="JBBNAF010000009">
    <property type="protein sequence ID" value="KAK9113731.1"/>
    <property type="molecule type" value="Genomic_DNA"/>
</dbReference>
<dbReference type="Proteomes" id="UP001420932">
    <property type="component" value="Unassembled WGS sequence"/>
</dbReference>
<reference evidence="1 2" key="1">
    <citation type="submission" date="2024-01" db="EMBL/GenBank/DDBJ databases">
        <title>Genome assemblies of Stephania.</title>
        <authorList>
            <person name="Yang L."/>
        </authorList>
    </citation>
    <scope>NUCLEOTIDE SEQUENCE [LARGE SCALE GENOMIC DNA]</scope>
    <source>
        <strain evidence="1">YNDBR</strain>
        <tissue evidence="1">Leaf</tissue>
    </source>
</reference>
<organism evidence="1 2">
    <name type="scientific">Stephania yunnanensis</name>
    <dbReference type="NCBI Taxonomy" id="152371"/>
    <lineage>
        <taxon>Eukaryota</taxon>
        <taxon>Viridiplantae</taxon>
        <taxon>Streptophyta</taxon>
        <taxon>Embryophyta</taxon>
        <taxon>Tracheophyta</taxon>
        <taxon>Spermatophyta</taxon>
        <taxon>Magnoliopsida</taxon>
        <taxon>Ranunculales</taxon>
        <taxon>Menispermaceae</taxon>
        <taxon>Menispermoideae</taxon>
        <taxon>Cissampelideae</taxon>
        <taxon>Stephania</taxon>
    </lineage>
</organism>
<gene>
    <name evidence="1" type="ORF">Syun_020528</name>
</gene>
<proteinExistence type="predicted"/>
<sequence length="60" mass="6641">MSRLVKSTTDLPITRGRLATTQKMEAVTAIIEPEVQMEGRIENGQVVLDVVAVEDTDRID</sequence>
<accession>A0AAP0IF96</accession>
<evidence type="ECO:0000313" key="1">
    <source>
        <dbReference type="EMBL" id="KAK9113731.1"/>
    </source>
</evidence>
<keyword evidence="2" id="KW-1185">Reference proteome</keyword>
<dbReference type="AlphaFoldDB" id="A0AAP0IF96"/>
<name>A0AAP0IF96_9MAGN</name>
<comment type="caution">
    <text evidence="1">The sequence shown here is derived from an EMBL/GenBank/DDBJ whole genome shotgun (WGS) entry which is preliminary data.</text>
</comment>
<evidence type="ECO:0000313" key="2">
    <source>
        <dbReference type="Proteomes" id="UP001420932"/>
    </source>
</evidence>
<protein>
    <submittedName>
        <fullName evidence="1">Uncharacterized protein</fullName>
    </submittedName>
</protein>